<dbReference type="Proteomes" id="UP000182227">
    <property type="component" value="Unassembled WGS sequence"/>
</dbReference>
<dbReference type="AlphaFoldDB" id="A0A0U1DZ71"/>
<sequence>MTQPGQVILNVNVLNLGIHTGAWRRTNEPPTAFADPGYYVRMAKLAERGNLDALFLADGPALREHPGLRPSQALEPSVILLRWPPKPSTWA</sequence>
<keyword evidence="1" id="KW-0560">Oxidoreductase</keyword>
<name>A0A0U1DZ71_9MYCO</name>
<dbReference type="SUPFAM" id="SSF51679">
    <property type="entry name" value="Bacterial luciferase-like"/>
    <property type="match status" value="1"/>
</dbReference>
<accession>A0A0U1DZ71</accession>
<protein>
    <submittedName>
        <fullName evidence="1">Nitrilotriacetate monooxygenase component A</fullName>
    </submittedName>
</protein>
<gene>
    <name evidence="1" type="ORF">BN970_07085</name>
</gene>
<dbReference type="GO" id="GO:0004497">
    <property type="term" value="F:monooxygenase activity"/>
    <property type="evidence" value="ECO:0007669"/>
    <property type="project" value="UniProtKB-KW"/>
</dbReference>
<dbReference type="Gene3D" id="3.20.20.30">
    <property type="entry name" value="Luciferase-like domain"/>
    <property type="match status" value="1"/>
</dbReference>
<evidence type="ECO:0000313" key="2">
    <source>
        <dbReference type="Proteomes" id="UP000182227"/>
    </source>
</evidence>
<evidence type="ECO:0000313" key="1">
    <source>
        <dbReference type="EMBL" id="CQD25287.1"/>
    </source>
</evidence>
<proteinExistence type="predicted"/>
<dbReference type="EMBL" id="CTEF01000010">
    <property type="protein sequence ID" value="CQD25287.1"/>
    <property type="molecule type" value="Genomic_DNA"/>
</dbReference>
<reference evidence="1 2" key="1">
    <citation type="submission" date="2015-03" db="EMBL/GenBank/DDBJ databases">
        <authorList>
            <person name="Murphy D."/>
        </authorList>
    </citation>
    <scope>NUCLEOTIDE SEQUENCE [LARGE SCALE GENOMIC DNA]</scope>
    <source>
        <strain evidence="1 2">D16</strain>
    </source>
</reference>
<dbReference type="InterPro" id="IPR036661">
    <property type="entry name" value="Luciferase-like_sf"/>
</dbReference>
<dbReference type="GO" id="GO:0016705">
    <property type="term" value="F:oxidoreductase activity, acting on paired donors, with incorporation or reduction of molecular oxygen"/>
    <property type="evidence" value="ECO:0007669"/>
    <property type="project" value="InterPro"/>
</dbReference>
<keyword evidence="1" id="KW-0503">Monooxygenase</keyword>
<organism evidence="1 2">
    <name type="scientific">Mycolicibacterium conceptionense</name>
    <dbReference type="NCBI Taxonomy" id="451644"/>
    <lineage>
        <taxon>Bacteria</taxon>
        <taxon>Bacillati</taxon>
        <taxon>Actinomycetota</taxon>
        <taxon>Actinomycetes</taxon>
        <taxon>Mycobacteriales</taxon>
        <taxon>Mycobacteriaceae</taxon>
        <taxon>Mycolicibacterium</taxon>
    </lineage>
</organism>